<comment type="catalytic activity">
    <reaction evidence="6">
        <text>(sulfur carrier)-H + L-cysteine = (sulfur carrier)-SH + L-alanine</text>
        <dbReference type="Rhea" id="RHEA:43892"/>
        <dbReference type="Rhea" id="RHEA-COMP:14737"/>
        <dbReference type="Rhea" id="RHEA-COMP:14739"/>
        <dbReference type="ChEBI" id="CHEBI:29917"/>
        <dbReference type="ChEBI" id="CHEBI:35235"/>
        <dbReference type="ChEBI" id="CHEBI:57972"/>
        <dbReference type="ChEBI" id="CHEBI:64428"/>
        <dbReference type="EC" id="2.8.1.7"/>
    </reaction>
</comment>
<dbReference type="InterPro" id="IPR010970">
    <property type="entry name" value="Cys_dSase_SufS"/>
</dbReference>
<dbReference type="Pfam" id="PF02657">
    <property type="entry name" value="SufE"/>
    <property type="match status" value="1"/>
</dbReference>
<dbReference type="InterPro" id="IPR000192">
    <property type="entry name" value="Aminotrans_V_dom"/>
</dbReference>
<dbReference type="InterPro" id="IPR015422">
    <property type="entry name" value="PyrdxlP-dep_Trfase_small"/>
</dbReference>
<evidence type="ECO:0000256" key="7">
    <source>
        <dbReference type="SAM" id="MobiDB-lite"/>
    </source>
</evidence>
<dbReference type="Pfam" id="PF00266">
    <property type="entry name" value="Aminotran_5"/>
    <property type="match status" value="1"/>
</dbReference>
<feature type="region of interest" description="Disordered" evidence="7">
    <location>
        <begin position="417"/>
        <end position="451"/>
    </location>
</feature>
<dbReference type="RefSeq" id="WP_131415654.1">
    <property type="nucleotide sequence ID" value="NZ_SJXE01000005.1"/>
</dbReference>
<dbReference type="InterPro" id="IPR020578">
    <property type="entry name" value="Aminotrans_V_PyrdxlP_BS"/>
</dbReference>
<dbReference type="PROSITE" id="PS00595">
    <property type="entry name" value="AA_TRANSFER_CLASS_5"/>
    <property type="match status" value="1"/>
</dbReference>
<evidence type="ECO:0000256" key="6">
    <source>
        <dbReference type="ARBA" id="ARBA00050776"/>
    </source>
</evidence>
<organism evidence="10 11">
    <name type="scientific">Corallincola luteus</name>
    <dbReference type="NCBI Taxonomy" id="1775177"/>
    <lineage>
        <taxon>Bacteria</taxon>
        <taxon>Pseudomonadati</taxon>
        <taxon>Pseudomonadota</taxon>
        <taxon>Gammaproteobacteria</taxon>
        <taxon>Alteromonadales</taxon>
        <taxon>Psychromonadaceae</taxon>
        <taxon>Corallincola</taxon>
    </lineage>
</organism>
<protein>
    <recommendedName>
        <fullName evidence="3">cysteine desulfurase</fullName>
        <ecNumber evidence="3">2.8.1.7</ecNumber>
    </recommendedName>
</protein>
<evidence type="ECO:0000256" key="3">
    <source>
        <dbReference type="ARBA" id="ARBA00012239"/>
    </source>
</evidence>
<dbReference type="Gene3D" id="3.90.1150.10">
    <property type="entry name" value="Aspartate Aminotransferase, domain 1"/>
    <property type="match status" value="1"/>
</dbReference>
<name>A0ABY2AJ61_9GAMM</name>
<dbReference type="PANTHER" id="PTHR43586">
    <property type="entry name" value="CYSTEINE DESULFURASE"/>
    <property type="match status" value="1"/>
</dbReference>
<dbReference type="Gene3D" id="3.90.1010.10">
    <property type="match status" value="1"/>
</dbReference>
<keyword evidence="4" id="KW-0808">Transferase</keyword>
<dbReference type="EC" id="2.8.1.7" evidence="3"/>
<dbReference type="CDD" id="cd06453">
    <property type="entry name" value="SufS_like"/>
    <property type="match status" value="1"/>
</dbReference>
<dbReference type="InterPro" id="IPR003808">
    <property type="entry name" value="Fe-S_metab-assoc_dom"/>
</dbReference>
<dbReference type="InterPro" id="IPR015421">
    <property type="entry name" value="PyrdxlP-dep_Trfase_major"/>
</dbReference>
<evidence type="ECO:0000313" key="11">
    <source>
        <dbReference type="Proteomes" id="UP000292554"/>
    </source>
</evidence>
<evidence type="ECO:0000256" key="1">
    <source>
        <dbReference type="ARBA" id="ARBA00001933"/>
    </source>
</evidence>
<evidence type="ECO:0000256" key="2">
    <source>
        <dbReference type="ARBA" id="ARBA00010447"/>
    </source>
</evidence>
<feature type="domain" description="Fe-S metabolism associated" evidence="9">
    <location>
        <begin position="478"/>
        <end position="593"/>
    </location>
</feature>
<comment type="similarity">
    <text evidence="2">Belongs to the class-V pyridoxal-phosphate-dependent aminotransferase family. Csd subfamily.</text>
</comment>
<reference evidence="10 11" key="1">
    <citation type="submission" date="2019-02" db="EMBL/GenBank/DDBJ databases">
        <title>Corallincola luteus sp. nov., a marine bacterium isolated from surface sediment of Bohai Sea in China.</title>
        <authorList>
            <person name="Ren Q."/>
        </authorList>
    </citation>
    <scope>NUCLEOTIDE SEQUENCE [LARGE SCALE GENOMIC DNA]</scope>
    <source>
        <strain evidence="10 11">DASS28</strain>
    </source>
</reference>
<evidence type="ECO:0000256" key="4">
    <source>
        <dbReference type="ARBA" id="ARBA00022679"/>
    </source>
</evidence>
<evidence type="ECO:0000259" key="9">
    <source>
        <dbReference type="Pfam" id="PF02657"/>
    </source>
</evidence>
<evidence type="ECO:0000259" key="8">
    <source>
        <dbReference type="Pfam" id="PF00266"/>
    </source>
</evidence>
<dbReference type="Gene3D" id="3.40.640.10">
    <property type="entry name" value="Type I PLP-dependent aspartate aminotransferase-like (Major domain)"/>
    <property type="match status" value="1"/>
</dbReference>
<dbReference type="Proteomes" id="UP000292554">
    <property type="component" value="Unassembled WGS sequence"/>
</dbReference>
<gene>
    <name evidence="10" type="primary">sufS</name>
    <name evidence="10" type="ORF">EZV61_11150</name>
</gene>
<dbReference type="SUPFAM" id="SSF53383">
    <property type="entry name" value="PLP-dependent transferases"/>
    <property type="match status" value="1"/>
</dbReference>
<dbReference type="NCBIfam" id="TIGR01979">
    <property type="entry name" value="sufS"/>
    <property type="match status" value="1"/>
</dbReference>
<accession>A0ABY2AJ61</accession>
<dbReference type="SUPFAM" id="SSF82649">
    <property type="entry name" value="SufE/NifU"/>
    <property type="match status" value="1"/>
</dbReference>
<comment type="cofactor">
    <cofactor evidence="1">
        <name>pyridoxal 5'-phosphate</name>
        <dbReference type="ChEBI" id="CHEBI:597326"/>
    </cofactor>
</comment>
<dbReference type="InterPro" id="IPR015424">
    <property type="entry name" value="PyrdxlP-dep_Trfase"/>
</dbReference>
<proteinExistence type="inferred from homology"/>
<keyword evidence="5" id="KW-0663">Pyridoxal phosphate</keyword>
<comment type="caution">
    <text evidence="10">The sequence shown here is derived from an EMBL/GenBank/DDBJ whole genome shotgun (WGS) entry which is preliminary data.</text>
</comment>
<evidence type="ECO:0000313" key="10">
    <source>
        <dbReference type="EMBL" id="TCI02847.1"/>
    </source>
</evidence>
<feature type="compositionally biased region" description="Polar residues" evidence="7">
    <location>
        <begin position="427"/>
        <end position="447"/>
    </location>
</feature>
<keyword evidence="11" id="KW-1185">Reference proteome</keyword>
<feature type="domain" description="Aminotransferase class V" evidence="8">
    <location>
        <begin position="26"/>
        <end position="397"/>
    </location>
</feature>
<dbReference type="EMBL" id="SJXE01000005">
    <property type="protein sequence ID" value="TCI02847.1"/>
    <property type="molecule type" value="Genomic_DNA"/>
</dbReference>
<evidence type="ECO:0000256" key="5">
    <source>
        <dbReference type="ARBA" id="ARBA00022898"/>
    </source>
</evidence>
<sequence length="602" mass="64840">MPEAALAQLRAQFPALQLKVADTPLVYLDNAATSQKPHCVIDAMVNHWQRHNANVHRASHRLSRFATEAFEEARQTVARFINAPSAAQIVWTRGTTESINLLAYGFTNQLKAGDEVLLTAMEHHANIVPWQLLCERTGAVLNVVPVLGDGRLDMAQFAALLSPRTKVFAVGHASNALGTIHPVQQMVAAAKNVGAITVVDGAQAVAHLTVDVQALDCDFYAFSGHKMFAPSGIGVLYGKAAALAALPPWQGGGEMIEKVSFSGSRFQAPPFRFEAGTPNIEGAIGLAAAIEFINAQPRQQWLAHEQALRQHTYQRLAALPEVTLYGPPADANDVVSLVSITIDGVHGKDMGMLLDQQQVAVRVGHHCAMPLMEQLGINGTLRISFAAYNSLAEADRVVDLIAGFLVDTLADTSAENSADNLVDDSPENLTENTEPLATAAASQSSPQGEPETVAAVIDDKALPLWEWPLAELQALITTAKGWEGRNRQLMLMAKKLPGLKPEQKQPVAEVTGCESRTWLLHQVKDGCHWFAADSDARIVRGLLVLLLAAVNGQTTAAVQAFDGRQWLRELGLLEHLSPSRGNGLLAIVDAIQHAVSDPNHRP</sequence>
<dbReference type="PANTHER" id="PTHR43586:SF8">
    <property type="entry name" value="CYSTEINE DESULFURASE 1, CHLOROPLASTIC"/>
    <property type="match status" value="1"/>
</dbReference>